<protein>
    <submittedName>
        <fullName evidence="2">Uncharacterized protein</fullName>
    </submittedName>
</protein>
<sequence length="361" mass="40528">MSVGIFNKNRCPNRNAGRRTRGACPRKDKNEENRIRSHRKGTSLYATGLTKSFNDRDRELGVAEDGAPAVFCVPFRSPIYAQSHLTSAGGVVELLHRLFRSQKRHVAGAHGPADTHQNKTKIFSIISSIPSTHSSYVLILFTNQKTKPTRPIVAAGVADNAYGGLDKNANGSRPSRLTRAASCARGPSFDRRAARAGRVRTFSPRLKFRSRFGTQVDYSDCYIVCRCRPQVHSFDASLLRFEISAIRHHLKFVRSGRYWMRRQDEVLDGLQFEQPGQRLPVEEVDAVHLHGSGRSTAMREELEHSYPMKHRQPNLNDLSLFNEYVTGRTTGHRIPLRERQRAGLRGGASAAADFHVDTKVV</sequence>
<dbReference type="EMBL" id="BGZK01001378">
    <property type="protein sequence ID" value="GBP78647.1"/>
    <property type="molecule type" value="Genomic_DNA"/>
</dbReference>
<accession>A0A4C1YW86</accession>
<comment type="caution">
    <text evidence="2">The sequence shown here is derived from an EMBL/GenBank/DDBJ whole genome shotgun (WGS) entry which is preliminary data.</text>
</comment>
<keyword evidence="3" id="KW-1185">Reference proteome</keyword>
<dbReference type="Proteomes" id="UP000299102">
    <property type="component" value="Unassembled WGS sequence"/>
</dbReference>
<organism evidence="2 3">
    <name type="scientific">Eumeta variegata</name>
    <name type="common">Bagworm moth</name>
    <name type="synonym">Eumeta japonica</name>
    <dbReference type="NCBI Taxonomy" id="151549"/>
    <lineage>
        <taxon>Eukaryota</taxon>
        <taxon>Metazoa</taxon>
        <taxon>Ecdysozoa</taxon>
        <taxon>Arthropoda</taxon>
        <taxon>Hexapoda</taxon>
        <taxon>Insecta</taxon>
        <taxon>Pterygota</taxon>
        <taxon>Neoptera</taxon>
        <taxon>Endopterygota</taxon>
        <taxon>Lepidoptera</taxon>
        <taxon>Glossata</taxon>
        <taxon>Ditrysia</taxon>
        <taxon>Tineoidea</taxon>
        <taxon>Psychidae</taxon>
        <taxon>Oiketicinae</taxon>
        <taxon>Eumeta</taxon>
    </lineage>
</organism>
<evidence type="ECO:0000313" key="2">
    <source>
        <dbReference type="EMBL" id="GBP78647.1"/>
    </source>
</evidence>
<feature type="compositionally biased region" description="Basic and acidic residues" evidence="1">
    <location>
        <begin position="25"/>
        <end position="35"/>
    </location>
</feature>
<evidence type="ECO:0000256" key="1">
    <source>
        <dbReference type="SAM" id="MobiDB-lite"/>
    </source>
</evidence>
<proteinExistence type="predicted"/>
<feature type="region of interest" description="Disordered" evidence="1">
    <location>
        <begin position="1"/>
        <end position="41"/>
    </location>
</feature>
<evidence type="ECO:0000313" key="3">
    <source>
        <dbReference type="Proteomes" id="UP000299102"/>
    </source>
</evidence>
<reference evidence="2 3" key="1">
    <citation type="journal article" date="2019" name="Commun. Biol.">
        <title>The bagworm genome reveals a unique fibroin gene that provides high tensile strength.</title>
        <authorList>
            <person name="Kono N."/>
            <person name="Nakamura H."/>
            <person name="Ohtoshi R."/>
            <person name="Tomita M."/>
            <person name="Numata K."/>
            <person name="Arakawa K."/>
        </authorList>
    </citation>
    <scope>NUCLEOTIDE SEQUENCE [LARGE SCALE GENOMIC DNA]</scope>
</reference>
<dbReference type="AlphaFoldDB" id="A0A4C1YW86"/>
<gene>
    <name evidence="2" type="ORF">EVAR_98574_1</name>
</gene>
<dbReference type="OrthoDB" id="7421243at2759"/>
<name>A0A4C1YW86_EUMVA</name>